<organism evidence="7">
    <name type="scientific">Picea sitchensis</name>
    <name type="common">Sitka spruce</name>
    <name type="synonym">Pinus sitchensis</name>
    <dbReference type="NCBI Taxonomy" id="3332"/>
    <lineage>
        <taxon>Eukaryota</taxon>
        <taxon>Viridiplantae</taxon>
        <taxon>Streptophyta</taxon>
        <taxon>Embryophyta</taxon>
        <taxon>Tracheophyta</taxon>
        <taxon>Spermatophyta</taxon>
        <taxon>Pinopsida</taxon>
        <taxon>Pinidae</taxon>
        <taxon>Conifers I</taxon>
        <taxon>Pinales</taxon>
        <taxon>Pinaceae</taxon>
        <taxon>Picea</taxon>
    </lineage>
</organism>
<reference evidence="7" key="1">
    <citation type="submission" date="2007-06" db="EMBL/GenBank/DDBJ databases">
        <title>Full length cDNA sequences from Sitka Spruce (Picea sitchensis).</title>
        <authorList>
            <person name="Ralph S.G."/>
            <person name="Chun H.E."/>
            <person name="Liao N."/>
            <person name="Ali J."/>
            <person name="Reid K."/>
            <person name="Kolosova N."/>
            <person name="Cooper N."/>
            <person name="Cullis C."/>
            <person name="Jancsik S."/>
            <person name="Moore R."/>
            <person name="Mayo M."/>
            <person name="Wagner S."/>
            <person name="Holt R.A."/>
            <person name="Jones S.J.M."/>
            <person name="Marra M.A."/>
            <person name="Ritland C.E."/>
            <person name="Ritland K."/>
            <person name="Bohlmann J."/>
        </authorList>
    </citation>
    <scope>NUCLEOTIDE SEQUENCE</scope>
    <source>
        <tissue evidence="7">Green portion of the leader tissue</tissue>
    </source>
</reference>
<accession>B8LP93</accession>
<dbReference type="FunFam" id="3.40.50.12780:FF:000003">
    <property type="entry name" value="Long-chain-fatty-acid--CoA ligase FadD"/>
    <property type="match status" value="1"/>
</dbReference>
<proteinExistence type="evidence at transcript level"/>
<feature type="domain" description="AMP-binding enzyme C-terminal" evidence="6">
    <location>
        <begin position="457"/>
        <end position="532"/>
    </location>
</feature>
<dbReference type="Gene3D" id="3.40.50.12780">
    <property type="entry name" value="N-terminal domain of ligase-like"/>
    <property type="match status" value="1"/>
</dbReference>
<evidence type="ECO:0008006" key="8">
    <source>
        <dbReference type="Google" id="ProtNLM"/>
    </source>
</evidence>
<evidence type="ECO:0000259" key="5">
    <source>
        <dbReference type="Pfam" id="PF00501"/>
    </source>
</evidence>
<dbReference type="CDD" id="cd05904">
    <property type="entry name" value="4CL"/>
    <property type="match status" value="1"/>
</dbReference>
<dbReference type="GO" id="GO:0005524">
    <property type="term" value="F:ATP binding"/>
    <property type="evidence" value="ECO:0007669"/>
    <property type="project" value="UniProtKB-KW"/>
</dbReference>
<keyword evidence="3" id="KW-0547">Nucleotide-binding</keyword>
<dbReference type="Gene3D" id="3.30.300.30">
    <property type="match status" value="1"/>
</dbReference>
<evidence type="ECO:0000313" key="7">
    <source>
        <dbReference type="EMBL" id="ABR17473.1"/>
    </source>
</evidence>
<dbReference type="Pfam" id="PF13193">
    <property type="entry name" value="AMP-binding_C"/>
    <property type="match status" value="1"/>
</dbReference>
<evidence type="ECO:0000256" key="2">
    <source>
        <dbReference type="ARBA" id="ARBA00022598"/>
    </source>
</evidence>
<dbReference type="PANTHER" id="PTHR24096">
    <property type="entry name" value="LONG-CHAIN-FATTY-ACID--COA LIGASE"/>
    <property type="match status" value="1"/>
</dbReference>
<dbReference type="GO" id="GO:0016405">
    <property type="term" value="F:CoA-ligase activity"/>
    <property type="evidence" value="ECO:0007669"/>
    <property type="project" value="TreeGrafter"/>
</dbReference>
<dbReference type="InterPro" id="IPR000873">
    <property type="entry name" value="AMP-dep_synth/lig_dom"/>
</dbReference>
<dbReference type="EMBL" id="EF677664">
    <property type="protein sequence ID" value="ABR17473.1"/>
    <property type="molecule type" value="mRNA"/>
</dbReference>
<keyword evidence="4" id="KW-0067">ATP-binding</keyword>
<comment type="similarity">
    <text evidence="1">Belongs to the ATP-dependent AMP-binding enzyme family.</text>
</comment>
<dbReference type="InterPro" id="IPR042099">
    <property type="entry name" value="ANL_N_sf"/>
</dbReference>
<keyword evidence="2" id="KW-0436">Ligase</keyword>
<dbReference type="AlphaFoldDB" id="B8LP93"/>
<name>B8LP93_PICSI</name>
<dbReference type="OMA" id="YETEGCK"/>
<dbReference type="SUPFAM" id="SSF56801">
    <property type="entry name" value="Acetyl-CoA synthetase-like"/>
    <property type="match status" value="1"/>
</dbReference>
<dbReference type="FunFam" id="3.30.300.30:FF:000007">
    <property type="entry name" value="4-coumarate--CoA ligase 2"/>
    <property type="match status" value="1"/>
</dbReference>
<evidence type="ECO:0000259" key="6">
    <source>
        <dbReference type="Pfam" id="PF13193"/>
    </source>
</evidence>
<sequence length="548" mass="60173">MAEQQKGKRDFQVDQQSGFCKANGIYYSKREPVLLPPPHHPLDVITYIFSLQHNMQQIAFIDGPSGTTLTYSALRLKVRALAAGLHGLGIRKGDVVLVISSNSIALPCIHLAILSIGAILTTANPLSTEREIVTQVKDSKPVIAFTLSHLIHKLRATQIPIILIQGTLESRCVTTLHDLLQSDLKDMPSIDIKQDDTATLLYSSGTTGKSKGVVSTHGNYIATIAGNRVRYETEGCKMYICSMPLFHIYGLRFLVCTLAAGATIVVPPKFDMEEILRSIERYRVTLLPTVPSVLAALAKSTGAQKYDLGSLQQISLGGAPLGKDVTLTFNAKFPRIQIRQGYGLTETTGAIAYTNSDEENRRNGTVGLLSDVVEAKVVDPDSAKPLPPNQRGELWLRGPTVMKGYFGNEHATATTLDSEGWLRTGDLCYFDEEGFLFVVDRLKDLIKYKAYQVAPAELEELLLSHPEISEAAVIPYPDQEAGQIPMAFVARSPSSNLSESDVIKFVAEQVVHYKKIRRVAFTNSIPKNASGKILRKDLIEKNVPTSRL</sequence>
<evidence type="ECO:0000256" key="1">
    <source>
        <dbReference type="ARBA" id="ARBA00006432"/>
    </source>
</evidence>
<evidence type="ECO:0000256" key="3">
    <source>
        <dbReference type="ARBA" id="ARBA00022741"/>
    </source>
</evidence>
<evidence type="ECO:0000256" key="4">
    <source>
        <dbReference type="ARBA" id="ARBA00022840"/>
    </source>
</evidence>
<protein>
    <recommendedName>
        <fullName evidence="8">4-coumarate--CoA ligase</fullName>
    </recommendedName>
</protein>
<feature type="domain" description="AMP-dependent synthetase/ligase" evidence="5">
    <location>
        <begin position="53"/>
        <end position="406"/>
    </location>
</feature>
<dbReference type="GO" id="GO:0005777">
    <property type="term" value="C:peroxisome"/>
    <property type="evidence" value="ECO:0007669"/>
    <property type="project" value="TreeGrafter"/>
</dbReference>
<dbReference type="InterPro" id="IPR045851">
    <property type="entry name" value="AMP-bd_C_sf"/>
</dbReference>
<dbReference type="PROSITE" id="PS00455">
    <property type="entry name" value="AMP_BINDING"/>
    <property type="match status" value="1"/>
</dbReference>
<dbReference type="Pfam" id="PF00501">
    <property type="entry name" value="AMP-binding"/>
    <property type="match status" value="1"/>
</dbReference>
<dbReference type="PANTHER" id="PTHR24096:SF413">
    <property type="entry name" value="PEROXISOMAL OPC-8:0-COA LIGASE 1"/>
    <property type="match status" value="1"/>
</dbReference>
<dbReference type="InterPro" id="IPR025110">
    <property type="entry name" value="AMP-bd_C"/>
</dbReference>
<dbReference type="InterPro" id="IPR020845">
    <property type="entry name" value="AMP-binding_CS"/>
</dbReference>